<dbReference type="GO" id="GO:0003824">
    <property type="term" value="F:catalytic activity"/>
    <property type="evidence" value="ECO:0007669"/>
    <property type="project" value="InterPro"/>
</dbReference>
<dbReference type="InterPro" id="IPR036691">
    <property type="entry name" value="Endo/exonu/phosph_ase_sf"/>
</dbReference>
<dbReference type="AlphaFoldDB" id="A0A7W6M748"/>
<dbReference type="Proteomes" id="UP000565745">
    <property type="component" value="Unassembled WGS sequence"/>
</dbReference>
<keyword evidence="3" id="KW-1185">Reference proteome</keyword>
<dbReference type="Pfam" id="PF03372">
    <property type="entry name" value="Exo_endo_phos"/>
    <property type="match status" value="1"/>
</dbReference>
<organism evidence="2 3">
    <name type="scientific">Sulfitobacter noctilucicola</name>
    <dbReference type="NCBI Taxonomy" id="1342301"/>
    <lineage>
        <taxon>Bacteria</taxon>
        <taxon>Pseudomonadati</taxon>
        <taxon>Pseudomonadota</taxon>
        <taxon>Alphaproteobacteria</taxon>
        <taxon>Rhodobacterales</taxon>
        <taxon>Roseobacteraceae</taxon>
        <taxon>Sulfitobacter</taxon>
    </lineage>
</organism>
<dbReference type="RefSeq" id="WP_025055010.1">
    <property type="nucleotide sequence ID" value="NZ_JACIFU010000001.1"/>
</dbReference>
<protein>
    <recommendedName>
        <fullName evidence="1">Endonuclease/exonuclease/phosphatase domain-containing protein</fullName>
    </recommendedName>
</protein>
<name>A0A7W6M748_9RHOB</name>
<dbReference type="SUPFAM" id="SSF56219">
    <property type="entry name" value="DNase I-like"/>
    <property type="match status" value="1"/>
</dbReference>
<proteinExistence type="predicted"/>
<comment type="caution">
    <text evidence="2">The sequence shown here is derived from an EMBL/GenBank/DDBJ whole genome shotgun (WGS) entry which is preliminary data.</text>
</comment>
<evidence type="ECO:0000313" key="3">
    <source>
        <dbReference type="Proteomes" id="UP000565745"/>
    </source>
</evidence>
<dbReference type="Gene3D" id="3.60.10.10">
    <property type="entry name" value="Endonuclease/exonuclease/phosphatase"/>
    <property type="match status" value="1"/>
</dbReference>
<feature type="domain" description="Endonuclease/exonuclease/phosphatase" evidence="1">
    <location>
        <begin position="8"/>
        <end position="305"/>
    </location>
</feature>
<reference evidence="2 3" key="1">
    <citation type="submission" date="2020-08" db="EMBL/GenBank/DDBJ databases">
        <title>Genomic Encyclopedia of Type Strains, Phase IV (KMG-IV): sequencing the most valuable type-strain genomes for metagenomic binning, comparative biology and taxonomic classification.</title>
        <authorList>
            <person name="Goeker M."/>
        </authorList>
    </citation>
    <scope>NUCLEOTIDE SEQUENCE [LARGE SCALE GENOMIC DNA]</scope>
    <source>
        <strain evidence="2 3">DSM 101015</strain>
    </source>
</reference>
<dbReference type="OrthoDB" id="292013at2"/>
<evidence type="ECO:0000259" key="1">
    <source>
        <dbReference type="Pfam" id="PF03372"/>
    </source>
</evidence>
<evidence type="ECO:0000313" key="2">
    <source>
        <dbReference type="EMBL" id="MBB4172907.1"/>
    </source>
</evidence>
<sequence length="314" mass="34514">MADILRVATFNTELGRKGPGLLLRDVLADKDPQLAAVLGQITNAKPDLLVLQGVDYDLHLTALTAFSASLAKKGHEMPYHFSAKPNAGLMTDLDLDGDGKLGGAGDAQGYGRFYGQGSMAVLSRYPIISEDVTDFSGLLWRDLPDAILPEKNDEPFPSTEALAIQRLSSHGHWSVPVRHPTLGVVTLLTYHASPPVFDGPEDRNGKRNHDETAFWYQHLEGIIGTPPTARFVLLGDSNLDPERGNGRGEAMRRLLDHPRLQDPLPKRPTVNWDQTGPMRVDYILPSSDWIIEDAQIVADPAASRHSLVWVDLRP</sequence>
<accession>A0A7W6M748</accession>
<dbReference type="InterPro" id="IPR005135">
    <property type="entry name" value="Endo/exonuclease/phosphatase"/>
</dbReference>
<dbReference type="EMBL" id="JACIFU010000001">
    <property type="protein sequence ID" value="MBB4172907.1"/>
    <property type="molecule type" value="Genomic_DNA"/>
</dbReference>
<gene>
    <name evidence="2" type="ORF">GGR93_000668</name>
</gene>